<dbReference type="Gene3D" id="3.40.50.300">
    <property type="entry name" value="P-loop containing nucleotide triphosphate hydrolases"/>
    <property type="match status" value="1"/>
</dbReference>
<keyword evidence="6" id="KW-0547">Nucleotide-binding</keyword>
<feature type="compositionally biased region" description="Acidic residues" evidence="17">
    <location>
        <begin position="2023"/>
        <end position="2038"/>
    </location>
</feature>
<dbReference type="PANTHER" id="PTHR45797:SF3">
    <property type="entry name" value="TRANSCRIPTIONAL REGULATOR ATRX HOMOLOG"/>
    <property type="match status" value="1"/>
</dbReference>
<feature type="region of interest" description="Disordered" evidence="17">
    <location>
        <begin position="1209"/>
        <end position="1230"/>
    </location>
</feature>
<comment type="caution">
    <text evidence="21">The sequence shown here is derived from an EMBL/GenBank/DDBJ whole genome shotgun (WGS) entry which is preliminary data.</text>
</comment>
<evidence type="ECO:0000256" key="8">
    <source>
        <dbReference type="ARBA" id="ARBA00022801"/>
    </source>
</evidence>
<dbReference type="SUPFAM" id="SSF52540">
    <property type="entry name" value="P-loop containing nucleoside triphosphate hydrolases"/>
    <property type="match status" value="2"/>
</dbReference>
<dbReference type="CDD" id="cd11726">
    <property type="entry name" value="ADDz_ATRX"/>
    <property type="match status" value="1"/>
</dbReference>
<feature type="compositionally biased region" description="Basic and acidic residues" evidence="17">
    <location>
        <begin position="591"/>
        <end position="613"/>
    </location>
</feature>
<dbReference type="InterPro" id="IPR025766">
    <property type="entry name" value="ADD"/>
</dbReference>
<feature type="compositionally biased region" description="Basic and acidic residues" evidence="17">
    <location>
        <begin position="387"/>
        <end position="399"/>
    </location>
</feature>
<accession>A0A2J7R8S4</accession>
<feature type="region of interest" description="Disordered" evidence="17">
    <location>
        <begin position="1091"/>
        <end position="1116"/>
    </location>
</feature>
<feature type="compositionally biased region" description="Basic and acidic residues" evidence="17">
    <location>
        <begin position="354"/>
        <end position="363"/>
    </location>
</feature>
<evidence type="ECO:0000256" key="7">
    <source>
        <dbReference type="ARBA" id="ARBA00022771"/>
    </source>
</evidence>
<dbReference type="Proteomes" id="UP000235965">
    <property type="component" value="Unassembled WGS sequence"/>
</dbReference>
<dbReference type="SMART" id="SM00490">
    <property type="entry name" value="HELICc"/>
    <property type="match status" value="1"/>
</dbReference>
<dbReference type="OrthoDB" id="9900844at2759"/>
<evidence type="ECO:0000256" key="4">
    <source>
        <dbReference type="ARBA" id="ARBA00022454"/>
    </source>
</evidence>
<dbReference type="GO" id="GO:0005634">
    <property type="term" value="C:nucleus"/>
    <property type="evidence" value="ECO:0007669"/>
    <property type="project" value="UniProtKB-SubCell"/>
</dbReference>
<feature type="compositionally biased region" description="Basic residues" evidence="17">
    <location>
        <begin position="364"/>
        <end position="381"/>
    </location>
</feature>
<dbReference type="GO" id="GO:0000781">
    <property type="term" value="C:chromosome, telomeric region"/>
    <property type="evidence" value="ECO:0007669"/>
    <property type="project" value="UniProtKB-SubCell"/>
</dbReference>
<dbReference type="GO" id="GO:0016887">
    <property type="term" value="F:ATP hydrolysis activity"/>
    <property type="evidence" value="ECO:0007669"/>
    <property type="project" value="InterPro"/>
</dbReference>
<proteinExistence type="inferred from homology"/>
<dbReference type="InterPro" id="IPR011011">
    <property type="entry name" value="Znf_FYVE_PHD"/>
</dbReference>
<dbReference type="InterPro" id="IPR049730">
    <property type="entry name" value="SNF2/RAD54-like_C"/>
</dbReference>
<sequence length="2549" mass="291033">MVYNLKHQMSNSSDDFVLPSSQELKIAAEAENSKCENMRIGDSNSGESEKENDNGRESFKSSPKVHRSSMVVLNTEEEMKYRHKYFKDESEVVTHRMLRCTACCTNLQAVVLEGRDIYHHPVLRVLMCRTCVGFYGDGNFSVDEDGSDKYCRWCGQGGTLYCCSTCSSAFCKSCIKRNLNRSILSDIESEDWQCFVCNGKPLWELRAVCVNARAYSEKIRRNKQRENHHKLKQMQKKQKRLKCKSQQSNHWQKSSSPDTSSDDDSYSNKKRESSKNRHKQNNGSQLDSRKKHDEKDKMKDSDSECVIMDKEITKRKIECVQLSDSERSEKEEENGSVALSDSGENSDNEEEISDNSKKKERHQEKSKRRLKLNVKKGKRNSRVAMGTEEKSKAKPEQEAGHSNGGTTEGITDKKLPKELDEKTAKLACDWLEEHGKELAIVGETLALRARRYLEKKVCLKAMTDPENVDKVVSSLQLLMKLAGENLEQIGGFLSLHHKYWIKRVIRHRSSKTCADVSNSNQRDYEGKTKKCITEQSKDGGSVSVIGLGGEDVGLKSHTENQYDNIGIESKETDTQEREILSADSIMSTGVRSEDTKKRKLVKEGSESDDREVNTVEDEGNLQKSVIDKKRRKLEDVLEMEADPKLDITVNDTESSENCKGDNEFSMKRSNEQTDVGLEGVSEEKTVKVVCPDVTEDAGNMEVDEVSERKMGMEVDSSENEEATVAEHSVKDMNLLHGAADKVVLSETSNSGNSSTLYEEDKFGKSFESVSTLSFVDHKDTLSECVVAEIHNAQDKSVDSMEEVMQENQSKNSDEPNYENSDAESEGNSADVAAISEGNKNKENEKVSNNESESSATTIEYLSGNACEKSISGEVSDNGKNERVNSFESLDDDLMPSVKRQKVDREVDTNEHNLVTLEISDNVENDPIATAHADVSAEDIKELEIQKCITEKNEYSIETNKMDTHEDLEKDSEKECGEKEKLESDDEGESSDKVKLEMSDVMSECEGQQKGDEKDKVKLNEENKSSDVGELEMCDDISKCESERKDGEKVKVEINEGETIGENIIKEGTVVNFRYTEECIRAQQTLLEYTTDDDSSCTDTTVKKKKRKEHSRKAKQEGIATCKDITSVKKRVIGPKSRTQKYRESTSSLSSETDESESSMGRQHRNVDKGRKKKFRLKDTEAYKQDEKLRCNCTVNVEHLPDEVFQKHYEQYYSDGDEESEKNIGGDNEIDSLINLRSLKKARANKYDTGDSDAEDSSDVGTTEARRRPKKNKKKEEEQRLIDFFNQMEDADDDSMSSGASDSEQEAIKALKIKKSLLEKENEMAMKLLLGSSTDDDNGSCEKQDELEQEKEKDKKAKVKTEDVSKEEEEEKNKTTEADADPLDDDISSSDSQKALKQKKEDWRKNKLLTERLSDLDTSDEERRWKTKKEKEQKETDNDSEEKSRCEEKPRKKRVRRRILGSDDDSDVIVSSSDHSSSGEIFVKKRKKPLKKSNSDKNSTSDSDAPREVKRKRIRAPARDSSSSVDDQVESSQKSDATGKGRKKIHRIMKDENVGEATRRAAREEEERKKRILEKQKLYNEIYREVEGIEKFDKLVLDFDPETKEELISVDPYLVSKLKPHQVKGVKFMWDACFESLKQIEKTKGSGCILAHCMGLGKTFQIVTLVHTLLKHKDTKMHTVLVVCPLSTVLNWVSEFNMWLKDIGDGEDVNVFELSKYKQNYERMYQLKEWHSCGGVMVLGYDMFRNLTNTQAKRIRKNALETFQSTLVDPGPDLVVCDEGHMLKNEDTALAKAMRRIRTLRRIVLTGTPLQNNLKEYHCMVQFVKPNLLGTRKEFLNRFVNPISNGQFEDSTAHDVKIMKRRAHVLHKMLEGSVQRFDYSVLTPFLPPKHEYVISIRLSEVQIKAYRYYLEHYAVGISGEKTKGAQLFNDFQNLSRIWTHPRVLQMNADKAEKTAERKHMESDSEGSLRDFIDDDDDDNDETTKSSGSSSSDESDVQGMTRGAGSKSKPTNRITRRTRSQANIEEPEASEADKDDDDGDEKTNPLSWWKQFTEGDELENMKYSGKLVLLFSILRECEKIGDKALVFSQSLSSLNLIEYFLQCPDTATQEKETEESLGNNASSWTMGLDYFRLDGSTSVENRNIWCKAFNREDNHRARLFIISTRAGGLGINLYAANRVIIFDASWNPSHDVQSIFRVYRFGQKKPCYIYRFLAQGTMEEKIYDRQVTKLSLSCRVVDEQQIERHYNMADLQELYRFNPEQKTKRPTPILPKDRLLAELLKEHEEWIVTYHEHESLLENKEEEELNEEERKAAWEEYESEKKGKIIPPVTGPPTLNMAALREIIRKENPQATEEQLELQLKMVANQLYEYLNSPNGMQAPNFQLQALQQYRIHQEQLIRAQQQEQWRLQQENALRNAANFNNSVVTFKQYIQDQTQTNQNTAVYPTNLYRNIAKDKSGVLRLQPKRVPFNPPSTSYRTMSFDGSDAGGNQVVSRQPVILPMSRPSTSMMPPPIVYSGNRGNQLQEMTKHYKRHQPMGGNTAVPEDVIETID</sequence>
<feature type="region of interest" description="Disordered" evidence="17">
    <location>
        <begin position="1949"/>
        <end position="2046"/>
    </location>
</feature>
<dbReference type="CDD" id="cd18793">
    <property type="entry name" value="SF2_C_SNF"/>
    <property type="match status" value="1"/>
</dbReference>
<evidence type="ECO:0000256" key="9">
    <source>
        <dbReference type="ARBA" id="ARBA00022806"/>
    </source>
</evidence>
<keyword evidence="5" id="KW-0479">Metal-binding</keyword>
<feature type="domain" description="Helicase C-terminal" evidence="19">
    <location>
        <begin position="2070"/>
        <end position="2250"/>
    </location>
</feature>
<dbReference type="InterPro" id="IPR027417">
    <property type="entry name" value="P-loop_NTPase"/>
</dbReference>
<feature type="compositionally biased region" description="Basic and acidic residues" evidence="17">
    <location>
        <begin position="1547"/>
        <end position="1567"/>
    </location>
</feature>
<feature type="compositionally biased region" description="Basic and acidic residues" evidence="17">
    <location>
        <begin position="955"/>
        <end position="981"/>
    </location>
</feature>
<feature type="compositionally biased region" description="Acidic residues" evidence="17">
    <location>
        <begin position="344"/>
        <end position="353"/>
    </location>
</feature>
<evidence type="ECO:0000259" key="20">
    <source>
        <dbReference type="PROSITE" id="PS51533"/>
    </source>
</evidence>
<keyword evidence="13" id="KW-0238">DNA-binding</keyword>
<dbReference type="GO" id="GO:0010468">
    <property type="term" value="P:regulation of gene expression"/>
    <property type="evidence" value="ECO:0007669"/>
    <property type="project" value="UniProtKB-ARBA"/>
</dbReference>
<dbReference type="Gene3D" id="3.30.40.10">
    <property type="entry name" value="Zinc/RING finger domain, C3HC4 (zinc finger)"/>
    <property type="match status" value="1"/>
</dbReference>
<keyword evidence="16" id="KW-0175">Coiled coil</keyword>
<feature type="region of interest" description="Disordered" evidence="17">
    <location>
        <begin position="1130"/>
        <end position="1177"/>
    </location>
</feature>
<evidence type="ECO:0000313" key="22">
    <source>
        <dbReference type="Proteomes" id="UP000235965"/>
    </source>
</evidence>
<feature type="region of interest" description="Disordered" evidence="17">
    <location>
        <begin position="1327"/>
        <end position="1567"/>
    </location>
</feature>
<feature type="compositionally biased region" description="Basic and acidic residues" evidence="17">
    <location>
        <begin position="1006"/>
        <end position="1026"/>
    </location>
</feature>
<keyword evidence="10" id="KW-0862">Zinc</keyword>
<evidence type="ECO:0000256" key="2">
    <source>
        <dbReference type="ARBA" id="ARBA00004574"/>
    </source>
</evidence>
<evidence type="ECO:0000256" key="1">
    <source>
        <dbReference type="ARBA" id="ARBA00004123"/>
    </source>
</evidence>
<dbReference type="InterPro" id="IPR044574">
    <property type="entry name" value="ARIP4-like"/>
</dbReference>
<feature type="compositionally biased region" description="Basic and acidic residues" evidence="17">
    <location>
        <begin position="287"/>
        <end position="306"/>
    </location>
</feature>
<evidence type="ECO:0000259" key="18">
    <source>
        <dbReference type="PROSITE" id="PS51192"/>
    </source>
</evidence>
<dbReference type="Gene3D" id="3.40.50.10810">
    <property type="entry name" value="Tandem AAA-ATPase domain"/>
    <property type="match status" value="1"/>
</dbReference>
<dbReference type="SMART" id="SM00487">
    <property type="entry name" value="DEXDc"/>
    <property type="match status" value="1"/>
</dbReference>
<feature type="coiled-coil region" evidence="16">
    <location>
        <begin position="2288"/>
        <end position="2315"/>
    </location>
</feature>
<keyword evidence="4" id="KW-0158">Chromosome</keyword>
<dbReference type="PROSITE" id="PS51194">
    <property type="entry name" value="HELICASE_CTER"/>
    <property type="match status" value="1"/>
</dbReference>
<feature type="region of interest" description="Disordered" evidence="17">
    <location>
        <begin position="792"/>
        <end position="860"/>
    </location>
</feature>
<feature type="compositionally biased region" description="Low complexity" evidence="17">
    <location>
        <begin position="1467"/>
        <end position="1477"/>
    </location>
</feature>
<keyword evidence="9" id="KW-0347">Helicase</keyword>
<feature type="region of interest" description="Disordered" evidence="17">
    <location>
        <begin position="220"/>
        <end position="306"/>
    </location>
</feature>
<feature type="compositionally biased region" description="Basic residues" evidence="17">
    <location>
        <begin position="220"/>
        <end position="243"/>
    </location>
</feature>
<feature type="compositionally biased region" description="Low complexity" evidence="17">
    <location>
        <begin position="244"/>
        <end position="259"/>
    </location>
</feature>
<keyword evidence="12" id="KW-0779">Telomere</keyword>
<keyword evidence="8" id="KW-0378">Hydrolase</keyword>
<dbReference type="InterPro" id="IPR000330">
    <property type="entry name" value="SNF2_N"/>
</dbReference>
<feature type="compositionally biased region" description="Basic and acidic residues" evidence="17">
    <location>
        <begin position="1949"/>
        <end position="1970"/>
    </location>
</feature>
<dbReference type="InterPro" id="IPR041430">
    <property type="entry name" value="ADD_ATRX"/>
</dbReference>
<keyword evidence="7" id="KW-0863">Zinc-finger</keyword>
<evidence type="ECO:0000256" key="15">
    <source>
        <dbReference type="ARBA" id="ARBA00031106"/>
    </source>
</evidence>
<feature type="region of interest" description="Disordered" evidence="17">
    <location>
        <begin position="587"/>
        <end position="619"/>
    </location>
</feature>
<evidence type="ECO:0000259" key="19">
    <source>
        <dbReference type="PROSITE" id="PS51194"/>
    </source>
</evidence>
<dbReference type="InterPro" id="IPR001650">
    <property type="entry name" value="Helicase_C-like"/>
</dbReference>
<dbReference type="InParanoid" id="A0A2J7R8S4"/>
<feature type="domain" description="PHD-type" evidence="20">
    <location>
        <begin position="88"/>
        <end position="225"/>
    </location>
</feature>
<feature type="region of interest" description="Disordered" evidence="17">
    <location>
        <begin position="955"/>
        <end position="1029"/>
    </location>
</feature>
<dbReference type="SUPFAM" id="SSF57903">
    <property type="entry name" value="FYVE/PHD zinc finger"/>
    <property type="match status" value="1"/>
</dbReference>
<feature type="compositionally biased region" description="Basic and acidic residues" evidence="17">
    <location>
        <begin position="1397"/>
        <end position="1449"/>
    </location>
</feature>
<evidence type="ECO:0000256" key="11">
    <source>
        <dbReference type="ARBA" id="ARBA00022840"/>
    </source>
</evidence>
<dbReference type="PROSITE" id="PS51533">
    <property type="entry name" value="ADD"/>
    <property type="match status" value="1"/>
</dbReference>
<dbReference type="GO" id="GO:0008270">
    <property type="term" value="F:zinc ion binding"/>
    <property type="evidence" value="ECO:0007669"/>
    <property type="project" value="UniProtKB-KW"/>
</dbReference>
<dbReference type="Pfam" id="PF00271">
    <property type="entry name" value="Helicase_C"/>
    <property type="match status" value="1"/>
</dbReference>
<feature type="region of interest" description="Disordered" evidence="17">
    <location>
        <begin position="2528"/>
        <end position="2549"/>
    </location>
</feature>
<comment type="similarity">
    <text evidence="3">Belongs to the SNF2/RAD54 helicase family.</text>
</comment>
<feature type="region of interest" description="Disordered" evidence="17">
    <location>
        <begin position="323"/>
        <end position="417"/>
    </location>
</feature>
<evidence type="ECO:0000256" key="17">
    <source>
        <dbReference type="SAM" id="MobiDB-lite"/>
    </source>
</evidence>
<evidence type="ECO:0000256" key="13">
    <source>
        <dbReference type="ARBA" id="ARBA00023125"/>
    </source>
</evidence>
<feature type="region of interest" description="Disordered" evidence="17">
    <location>
        <begin position="1243"/>
        <end position="1304"/>
    </location>
</feature>
<gene>
    <name evidence="21" type="ORF">B7P43_G00376</name>
</gene>
<feature type="compositionally biased region" description="Basic and acidic residues" evidence="17">
    <location>
        <begin position="266"/>
        <end position="275"/>
    </location>
</feature>
<evidence type="ECO:0000313" key="21">
    <source>
        <dbReference type="EMBL" id="PNF37236.1"/>
    </source>
</evidence>
<feature type="region of interest" description="Disordered" evidence="17">
    <location>
        <begin position="691"/>
        <end position="725"/>
    </location>
</feature>
<dbReference type="GO" id="GO:0005524">
    <property type="term" value="F:ATP binding"/>
    <property type="evidence" value="ECO:0007669"/>
    <property type="project" value="UniProtKB-KW"/>
</dbReference>
<evidence type="ECO:0000256" key="14">
    <source>
        <dbReference type="ARBA" id="ARBA00023242"/>
    </source>
</evidence>
<dbReference type="GO" id="GO:0003677">
    <property type="term" value="F:DNA binding"/>
    <property type="evidence" value="ECO:0007669"/>
    <property type="project" value="UniProtKB-KW"/>
</dbReference>
<evidence type="ECO:0000256" key="5">
    <source>
        <dbReference type="ARBA" id="ARBA00022723"/>
    </source>
</evidence>
<protein>
    <recommendedName>
        <fullName evidence="15">ATP-dependent helicase ATRX</fullName>
    </recommendedName>
</protein>
<keyword evidence="14" id="KW-0539">Nucleus</keyword>
<evidence type="ECO:0000256" key="12">
    <source>
        <dbReference type="ARBA" id="ARBA00022895"/>
    </source>
</evidence>
<feature type="region of interest" description="Disordered" evidence="17">
    <location>
        <begin position="651"/>
        <end position="670"/>
    </location>
</feature>
<evidence type="ECO:0000256" key="10">
    <source>
        <dbReference type="ARBA" id="ARBA00022833"/>
    </source>
</evidence>
<dbReference type="EMBL" id="NEVH01006721">
    <property type="protein sequence ID" value="PNF37236.1"/>
    <property type="molecule type" value="Genomic_DNA"/>
</dbReference>
<dbReference type="InterPro" id="IPR014001">
    <property type="entry name" value="Helicase_ATP-bd"/>
</dbReference>
<feature type="compositionally biased region" description="Basic and acidic residues" evidence="17">
    <location>
        <begin position="838"/>
        <end position="847"/>
    </location>
</feature>
<keyword evidence="11" id="KW-0067">ATP-binding</keyword>
<feature type="domain" description="Helicase ATP-binding" evidence="18">
    <location>
        <begin position="1638"/>
        <end position="1826"/>
    </location>
</feature>
<evidence type="ECO:0000256" key="16">
    <source>
        <dbReference type="SAM" id="Coils"/>
    </source>
</evidence>
<feature type="compositionally biased region" description="Acidic residues" evidence="17">
    <location>
        <begin position="1377"/>
        <end position="1387"/>
    </location>
</feature>
<dbReference type="InterPro" id="IPR038718">
    <property type="entry name" value="SNF2-like_sf"/>
</dbReference>
<name>A0A2J7R8S4_9NEOP</name>
<evidence type="ECO:0000256" key="6">
    <source>
        <dbReference type="ARBA" id="ARBA00022741"/>
    </source>
</evidence>
<dbReference type="GO" id="GO:0004386">
    <property type="term" value="F:helicase activity"/>
    <property type="evidence" value="ECO:0007669"/>
    <property type="project" value="UniProtKB-KW"/>
</dbReference>
<comment type="subcellular location">
    <subcellularLocation>
        <location evidence="2">Chromosome</location>
        <location evidence="2">Telomere</location>
    </subcellularLocation>
    <subcellularLocation>
        <location evidence="1">Nucleus</location>
    </subcellularLocation>
</comment>
<reference evidence="21 22" key="1">
    <citation type="submission" date="2017-12" db="EMBL/GenBank/DDBJ databases">
        <title>Hemimetabolous genomes reveal molecular basis of termite eusociality.</title>
        <authorList>
            <person name="Harrison M.C."/>
            <person name="Jongepier E."/>
            <person name="Robertson H.M."/>
            <person name="Arning N."/>
            <person name="Bitard-Feildel T."/>
            <person name="Chao H."/>
            <person name="Childers C.P."/>
            <person name="Dinh H."/>
            <person name="Doddapaneni H."/>
            <person name="Dugan S."/>
            <person name="Gowin J."/>
            <person name="Greiner C."/>
            <person name="Han Y."/>
            <person name="Hu H."/>
            <person name="Hughes D.S.T."/>
            <person name="Huylmans A.-K."/>
            <person name="Kemena C."/>
            <person name="Kremer L.P.M."/>
            <person name="Lee S.L."/>
            <person name="Lopez-Ezquerra A."/>
            <person name="Mallet L."/>
            <person name="Monroy-Kuhn J.M."/>
            <person name="Moser A."/>
            <person name="Murali S.C."/>
            <person name="Muzny D.M."/>
            <person name="Otani S."/>
            <person name="Piulachs M.-D."/>
            <person name="Poelchau M."/>
            <person name="Qu J."/>
            <person name="Schaub F."/>
            <person name="Wada-Katsumata A."/>
            <person name="Worley K.C."/>
            <person name="Xie Q."/>
            <person name="Ylla G."/>
            <person name="Poulsen M."/>
            <person name="Gibbs R.A."/>
            <person name="Schal C."/>
            <person name="Richards S."/>
            <person name="Belles X."/>
            <person name="Korb J."/>
            <person name="Bornberg-Bauer E."/>
        </authorList>
    </citation>
    <scope>NUCLEOTIDE SEQUENCE [LARGE SCALE GENOMIC DNA]</scope>
    <source>
        <tissue evidence="21">Whole body</tissue>
    </source>
</reference>
<organism evidence="21 22">
    <name type="scientific">Cryptotermes secundus</name>
    <dbReference type="NCBI Taxonomy" id="105785"/>
    <lineage>
        <taxon>Eukaryota</taxon>
        <taxon>Metazoa</taxon>
        <taxon>Ecdysozoa</taxon>
        <taxon>Arthropoda</taxon>
        <taxon>Hexapoda</taxon>
        <taxon>Insecta</taxon>
        <taxon>Pterygota</taxon>
        <taxon>Neoptera</taxon>
        <taxon>Polyneoptera</taxon>
        <taxon>Dictyoptera</taxon>
        <taxon>Blattodea</taxon>
        <taxon>Blattoidea</taxon>
        <taxon>Termitoidae</taxon>
        <taxon>Kalotermitidae</taxon>
        <taxon>Cryptotermitinae</taxon>
        <taxon>Cryptotermes</taxon>
    </lineage>
</organism>
<feature type="compositionally biased region" description="Basic residues" evidence="17">
    <location>
        <begin position="1102"/>
        <end position="1112"/>
    </location>
</feature>
<dbReference type="Pfam" id="PF17981">
    <property type="entry name" value="ADD_ATRX"/>
    <property type="match status" value="1"/>
</dbReference>
<dbReference type="Pfam" id="PF00176">
    <property type="entry name" value="SNF2-rel_dom"/>
    <property type="match status" value="1"/>
</dbReference>
<feature type="compositionally biased region" description="Basic and acidic residues" evidence="17">
    <location>
        <begin position="47"/>
        <end position="59"/>
    </location>
</feature>
<keyword evidence="22" id="KW-1185">Reference proteome</keyword>
<feature type="compositionally biased region" description="Basic and acidic residues" evidence="17">
    <location>
        <begin position="1339"/>
        <end position="1363"/>
    </location>
</feature>
<dbReference type="PANTHER" id="PTHR45797">
    <property type="entry name" value="RAD54-LIKE"/>
    <property type="match status" value="1"/>
</dbReference>
<feature type="region of interest" description="Disordered" evidence="17">
    <location>
        <begin position="35"/>
        <end position="67"/>
    </location>
</feature>
<dbReference type="STRING" id="105785.A0A2J7R8S4"/>
<evidence type="ECO:0000256" key="3">
    <source>
        <dbReference type="ARBA" id="ARBA00007025"/>
    </source>
</evidence>
<dbReference type="InterPro" id="IPR013083">
    <property type="entry name" value="Znf_RING/FYVE/PHD"/>
</dbReference>
<dbReference type="PROSITE" id="PS51192">
    <property type="entry name" value="HELICASE_ATP_BIND_1"/>
    <property type="match status" value="1"/>
</dbReference>
<feature type="compositionally biased region" description="Low complexity" evidence="17">
    <location>
        <begin position="1519"/>
        <end position="1535"/>
    </location>
</feature>
<feature type="compositionally biased region" description="Basic and acidic residues" evidence="17">
    <location>
        <begin position="656"/>
        <end position="670"/>
    </location>
</feature>